<dbReference type="InterPro" id="IPR058463">
    <property type="entry name" value="DUF8150"/>
</dbReference>
<accession>A0A0P8AJ63</accession>
<reference evidence="1 2" key="1">
    <citation type="submission" date="2015-09" db="EMBL/GenBank/DDBJ databases">
        <title>A metagenomics-based metabolic model of nitrate-dependent anaerobic oxidation of methane by Methanoperedens-like archaea.</title>
        <authorList>
            <person name="Arshad A."/>
            <person name="Speth D.R."/>
            <person name="De Graaf R.M."/>
            <person name="Op Den Camp H.J."/>
            <person name="Jetten M.S."/>
            <person name="Welte C.U."/>
        </authorList>
    </citation>
    <scope>NUCLEOTIDE SEQUENCE [LARGE SCALE GENOMIC DNA]</scope>
</reference>
<gene>
    <name evidence="1" type="ORF">MPEBLZ_00707</name>
</gene>
<comment type="caution">
    <text evidence="1">The sequence shown here is derived from an EMBL/GenBank/DDBJ whole genome shotgun (WGS) entry which is preliminary data.</text>
</comment>
<dbReference type="Proteomes" id="UP000050360">
    <property type="component" value="Unassembled WGS sequence"/>
</dbReference>
<evidence type="ECO:0000313" key="1">
    <source>
        <dbReference type="EMBL" id="KPQ44688.1"/>
    </source>
</evidence>
<evidence type="ECO:0000313" key="2">
    <source>
        <dbReference type="Proteomes" id="UP000050360"/>
    </source>
</evidence>
<proteinExistence type="predicted"/>
<dbReference type="AlphaFoldDB" id="A0A0P8AJ63"/>
<sequence>MKVDIEELKKEKKANFKERLDFIDRYVEWIKATPNKVWSKQYKDFIDSSFQKK</sequence>
<protein>
    <submittedName>
        <fullName evidence="1">Uncharacterized protein</fullName>
    </submittedName>
</protein>
<name>A0A0P8AJ63_9EURY</name>
<dbReference type="Pfam" id="PF26477">
    <property type="entry name" value="DUF8150"/>
    <property type="match status" value="1"/>
</dbReference>
<dbReference type="EMBL" id="LKCM01000062">
    <property type="protein sequence ID" value="KPQ44688.1"/>
    <property type="molecule type" value="Genomic_DNA"/>
</dbReference>
<organism evidence="1 2">
    <name type="scientific">Candidatus Methanoperedens nitratireducens</name>
    <dbReference type="NCBI Taxonomy" id="1392998"/>
    <lineage>
        <taxon>Archaea</taxon>
        <taxon>Methanobacteriati</taxon>
        <taxon>Methanobacteriota</taxon>
        <taxon>Stenosarchaea group</taxon>
        <taxon>Methanomicrobia</taxon>
        <taxon>Methanosarcinales</taxon>
        <taxon>ANME-2 cluster</taxon>
        <taxon>Candidatus Methanoperedentaceae</taxon>
        <taxon>Candidatus Methanoperedens</taxon>
    </lineage>
</organism>